<feature type="transmembrane region" description="Helical" evidence="1">
    <location>
        <begin position="40"/>
        <end position="61"/>
    </location>
</feature>
<evidence type="ECO:0008006" key="4">
    <source>
        <dbReference type="Google" id="ProtNLM"/>
    </source>
</evidence>
<feature type="transmembrane region" description="Helical" evidence="1">
    <location>
        <begin position="67"/>
        <end position="86"/>
    </location>
</feature>
<accession>A0A378Q3E4</accession>
<organism evidence="2 3">
    <name type="scientific">Faucicola atlantae</name>
    <dbReference type="NCBI Taxonomy" id="34059"/>
    <lineage>
        <taxon>Bacteria</taxon>
        <taxon>Pseudomonadati</taxon>
        <taxon>Pseudomonadota</taxon>
        <taxon>Gammaproteobacteria</taxon>
        <taxon>Moraxellales</taxon>
        <taxon>Moraxellaceae</taxon>
        <taxon>Faucicola</taxon>
    </lineage>
</organism>
<keyword evidence="1" id="KW-0472">Membrane</keyword>
<dbReference type="RefSeq" id="WP_115254047.1">
    <property type="nucleotide sequence ID" value="NZ_MXAO01000050.1"/>
</dbReference>
<dbReference type="AlphaFoldDB" id="A0A378Q3E4"/>
<evidence type="ECO:0000313" key="3">
    <source>
        <dbReference type="Proteomes" id="UP000255193"/>
    </source>
</evidence>
<dbReference type="Proteomes" id="UP000255193">
    <property type="component" value="Unassembled WGS sequence"/>
</dbReference>
<reference evidence="2 3" key="1">
    <citation type="submission" date="2018-06" db="EMBL/GenBank/DDBJ databases">
        <authorList>
            <consortium name="Pathogen Informatics"/>
            <person name="Doyle S."/>
        </authorList>
    </citation>
    <scope>NUCLEOTIDE SEQUENCE [LARGE SCALE GENOMIC DNA]</scope>
    <source>
        <strain evidence="2 3">NCTC11091</strain>
    </source>
</reference>
<proteinExistence type="predicted"/>
<sequence>MGNVWMGLAFAPQIMMAVIGGTVGGMIGISEKASLYGPRLAVLLVMASIVFAGATVDYLMTEHGLRSLFISAAIGMSVGVFSGHLMDALRLASPRLADKLVNRMGDSAIEKLVKKTRGDDDEQR</sequence>
<gene>
    <name evidence="2" type="ORF">NCTC11091_01015</name>
</gene>
<keyword evidence="1" id="KW-1133">Transmembrane helix</keyword>
<evidence type="ECO:0000256" key="1">
    <source>
        <dbReference type="SAM" id="Phobius"/>
    </source>
</evidence>
<dbReference type="EMBL" id="UGQA01000001">
    <property type="protein sequence ID" value="STY95222.1"/>
    <property type="molecule type" value="Genomic_DNA"/>
</dbReference>
<evidence type="ECO:0000313" key="2">
    <source>
        <dbReference type="EMBL" id="STY95222.1"/>
    </source>
</evidence>
<feature type="transmembrane region" description="Helical" evidence="1">
    <location>
        <begin position="6"/>
        <end position="28"/>
    </location>
</feature>
<name>A0A378Q3E4_9GAMM</name>
<keyword evidence="1" id="KW-0812">Transmembrane</keyword>
<protein>
    <recommendedName>
        <fullName evidence="4">Holin</fullName>
    </recommendedName>
</protein>